<evidence type="ECO:0000256" key="14">
    <source>
        <dbReference type="SAM" id="SignalP"/>
    </source>
</evidence>
<feature type="chain" id="PRO_5047485148" evidence="14">
    <location>
        <begin position="26"/>
        <end position="740"/>
    </location>
</feature>
<evidence type="ECO:0000256" key="10">
    <source>
        <dbReference type="ARBA" id="ARBA00023237"/>
    </source>
</evidence>
<dbReference type="InterPro" id="IPR010105">
    <property type="entry name" value="TonB_sidphr_rcpt"/>
</dbReference>
<evidence type="ECO:0000256" key="3">
    <source>
        <dbReference type="ARBA" id="ARBA00022448"/>
    </source>
</evidence>
<dbReference type="InterPro" id="IPR036942">
    <property type="entry name" value="Beta-barrel_TonB_sf"/>
</dbReference>
<evidence type="ECO:0000256" key="12">
    <source>
        <dbReference type="PROSITE-ProRule" id="PRU10143"/>
    </source>
</evidence>
<keyword evidence="4 11" id="KW-1134">Transmembrane beta strand</keyword>
<feature type="domain" description="TonB-dependent receptor plug" evidence="16">
    <location>
        <begin position="44"/>
        <end position="146"/>
    </location>
</feature>
<dbReference type="InterPro" id="IPR039426">
    <property type="entry name" value="TonB-dep_rcpt-like"/>
</dbReference>
<dbReference type="PANTHER" id="PTHR30069:SF42">
    <property type="entry name" value="FERRIC AEROBACTIN RECEPTOR"/>
    <property type="match status" value="1"/>
</dbReference>
<feature type="short sequence motif" description="TonB box" evidence="12">
    <location>
        <begin position="31"/>
        <end position="37"/>
    </location>
</feature>
<evidence type="ECO:0000256" key="13">
    <source>
        <dbReference type="RuleBase" id="RU003357"/>
    </source>
</evidence>
<reference evidence="17 18" key="1">
    <citation type="submission" date="2020-09" db="EMBL/GenBank/DDBJ databases">
        <title>Marinomonas sp. nov., isolated from the cysticercosis algae of Qingdao, China.</title>
        <authorList>
            <person name="Sun X."/>
        </authorList>
    </citation>
    <scope>NUCLEOTIDE SEQUENCE [LARGE SCALE GENOMIC DNA]</scope>
    <source>
        <strain evidence="17 18">SM2066</strain>
    </source>
</reference>
<keyword evidence="7 12" id="KW-0798">TonB box</keyword>
<evidence type="ECO:0000256" key="8">
    <source>
        <dbReference type="ARBA" id="ARBA00023136"/>
    </source>
</evidence>
<dbReference type="InterPro" id="IPR037066">
    <property type="entry name" value="Plug_dom_sf"/>
</dbReference>
<dbReference type="PROSITE" id="PS00430">
    <property type="entry name" value="TONB_DEPENDENT_REC_1"/>
    <property type="match status" value="1"/>
</dbReference>
<dbReference type="Gene3D" id="2.40.170.20">
    <property type="entry name" value="TonB-dependent receptor, beta-barrel domain"/>
    <property type="match status" value="1"/>
</dbReference>
<dbReference type="Gene3D" id="2.170.130.10">
    <property type="entry name" value="TonB-dependent receptor, plug domain"/>
    <property type="match status" value="1"/>
</dbReference>
<comment type="caution">
    <text evidence="17">The sequence shown here is derived from an EMBL/GenBank/DDBJ whole genome shotgun (WGS) entry which is preliminary data.</text>
</comment>
<feature type="signal peptide" evidence="14">
    <location>
        <begin position="1"/>
        <end position="25"/>
    </location>
</feature>
<dbReference type="InterPro" id="IPR000531">
    <property type="entry name" value="Beta-barrel_TonB"/>
</dbReference>
<evidence type="ECO:0000256" key="6">
    <source>
        <dbReference type="ARBA" id="ARBA00022729"/>
    </source>
</evidence>
<keyword evidence="9 17" id="KW-0675">Receptor</keyword>
<evidence type="ECO:0000256" key="2">
    <source>
        <dbReference type="ARBA" id="ARBA00009810"/>
    </source>
</evidence>
<keyword evidence="8 11" id="KW-0472">Membrane</keyword>
<dbReference type="PANTHER" id="PTHR30069">
    <property type="entry name" value="TONB-DEPENDENT OUTER MEMBRANE RECEPTOR"/>
    <property type="match status" value="1"/>
</dbReference>
<sequence length="740" mass="80703">MNKKAALCAKLTPIALALFTHSAYAAENLDTMIVTANGVDTAISDVAATMWVVDQEQIEREISTGADLKVALGRLIPGYDFGGESRTNTSQNLRGRTALIMIDGVSLNSTRAVSRQLESISPFNVARVEVLSGATAIYGAGASGGIINIITKKAESGETITELEIGASSGFNSSDTSGFKTSDDLSKNIAVAVSGGSEKLRGRLSTSYESTGANYDANGDMVLPDITQTDLQFNDTIDIMGNVEYQPDDKQLLSVTAQYYKSAQDTNYAADLGTNSLGALGYVDITISDELDLDIQPSTERLMLNVQYSNEDVLDHNFLAQTYYRNESIQFFPFPSNIADGSDLLTSATYVFSASLQKTETIGAKVVFSKAFDNIKLNHGLDAQLESSTATSTYYDQTATSSGGLTFNKQGEIDRYPDIDTQKIGLFSQADWGVNQDLKVSGGLRYQYVSHEVSDFVGTAQQILLDYGYLSSADTIEGGKTDYSELVANIGTIYTINNNQQLWANLTQGFELPDPSKYYGVGEYDGSGNLTSSVSVDDNSLDAVKTNSLELGWRLSKPKYDVQIATYYSLSDKTTSYDSSTLAIIVNDDQKRIYGIEGQANYRFTDNWYTGFQAHLIKSETKSNGSWSALAAETASPSSALIRGGFDNFDYGAELQWQTLADYSDDAGEELNGYSLMHFSSYYALPFGKISFGIQNLLNKDYYTTWSQRAQIYYGSSLSEDLFAYKGTSRTYAVSYNAEF</sequence>
<evidence type="ECO:0000256" key="4">
    <source>
        <dbReference type="ARBA" id="ARBA00022452"/>
    </source>
</evidence>
<evidence type="ECO:0000259" key="15">
    <source>
        <dbReference type="Pfam" id="PF00593"/>
    </source>
</evidence>
<keyword evidence="18" id="KW-1185">Reference proteome</keyword>
<dbReference type="Proteomes" id="UP000604161">
    <property type="component" value="Unassembled WGS sequence"/>
</dbReference>
<evidence type="ECO:0000256" key="5">
    <source>
        <dbReference type="ARBA" id="ARBA00022692"/>
    </source>
</evidence>
<dbReference type="RefSeq" id="WP_191594170.1">
    <property type="nucleotide sequence ID" value="NZ_JACYFC010000002.1"/>
</dbReference>
<protein>
    <submittedName>
        <fullName evidence="17">TonB-dependent receptor</fullName>
    </submittedName>
</protein>
<keyword evidence="3 11" id="KW-0813">Transport</keyword>
<evidence type="ECO:0000313" key="17">
    <source>
        <dbReference type="EMBL" id="MBD5770793.1"/>
    </source>
</evidence>
<evidence type="ECO:0000256" key="9">
    <source>
        <dbReference type="ARBA" id="ARBA00023170"/>
    </source>
</evidence>
<dbReference type="InterPro" id="IPR010916">
    <property type="entry name" value="TonB_box_CS"/>
</dbReference>
<dbReference type="NCBIfam" id="TIGR01783">
    <property type="entry name" value="TonB-siderophor"/>
    <property type="match status" value="1"/>
</dbReference>
<accession>A0ABR8P042</accession>
<feature type="domain" description="TonB-dependent receptor-like beta-barrel" evidence="15">
    <location>
        <begin position="246"/>
        <end position="697"/>
    </location>
</feature>
<name>A0ABR8P042_9GAMM</name>
<keyword evidence="5 11" id="KW-0812">Transmembrane</keyword>
<dbReference type="CDD" id="cd01347">
    <property type="entry name" value="ligand_gated_channel"/>
    <property type="match status" value="1"/>
</dbReference>
<keyword evidence="10 11" id="KW-0998">Cell outer membrane</keyword>
<comment type="similarity">
    <text evidence="2 11 13">Belongs to the TonB-dependent receptor family.</text>
</comment>
<dbReference type="SUPFAM" id="SSF56935">
    <property type="entry name" value="Porins"/>
    <property type="match status" value="1"/>
</dbReference>
<organism evidence="17 18">
    <name type="scientific">Marinomonas colpomeniae</name>
    <dbReference type="NCBI Taxonomy" id="2774408"/>
    <lineage>
        <taxon>Bacteria</taxon>
        <taxon>Pseudomonadati</taxon>
        <taxon>Pseudomonadota</taxon>
        <taxon>Gammaproteobacteria</taxon>
        <taxon>Oceanospirillales</taxon>
        <taxon>Oceanospirillaceae</taxon>
        <taxon>Marinomonas</taxon>
    </lineage>
</organism>
<dbReference type="PROSITE" id="PS52016">
    <property type="entry name" value="TONB_DEPENDENT_REC_3"/>
    <property type="match status" value="1"/>
</dbReference>
<proteinExistence type="inferred from homology"/>
<evidence type="ECO:0000256" key="11">
    <source>
        <dbReference type="PROSITE-ProRule" id="PRU01360"/>
    </source>
</evidence>
<dbReference type="InterPro" id="IPR012910">
    <property type="entry name" value="Plug_dom"/>
</dbReference>
<evidence type="ECO:0000259" key="16">
    <source>
        <dbReference type="Pfam" id="PF07715"/>
    </source>
</evidence>
<evidence type="ECO:0000256" key="1">
    <source>
        <dbReference type="ARBA" id="ARBA00004571"/>
    </source>
</evidence>
<evidence type="ECO:0000256" key="7">
    <source>
        <dbReference type="ARBA" id="ARBA00023077"/>
    </source>
</evidence>
<keyword evidence="6 14" id="KW-0732">Signal</keyword>
<comment type="subcellular location">
    <subcellularLocation>
        <location evidence="1 11">Cell outer membrane</location>
        <topology evidence="1 11">Multi-pass membrane protein</topology>
    </subcellularLocation>
</comment>
<dbReference type="Pfam" id="PF07715">
    <property type="entry name" value="Plug"/>
    <property type="match status" value="1"/>
</dbReference>
<gene>
    <name evidence="17" type="ORF">IF202_06985</name>
</gene>
<dbReference type="Pfam" id="PF00593">
    <property type="entry name" value="TonB_dep_Rec_b-barrel"/>
    <property type="match status" value="1"/>
</dbReference>
<dbReference type="EMBL" id="JACYFC010000002">
    <property type="protein sequence ID" value="MBD5770793.1"/>
    <property type="molecule type" value="Genomic_DNA"/>
</dbReference>
<evidence type="ECO:0000313" key="18">
    <source>
        <dbReference type="Proteomes" id="UP000604161"/>
    </source>
</evidence>